<dbReference type="Proteomes" id="UP000472839">
    <property type="component" value="Unassembled WGS sequence"/>
</dbReference>
<gene>
    <name evidence="3" type="ORF">GBG18_14985</name>
    <name evidence="2" type="ORF">GBG19_16475</name>
</gene>
<accession>A0A6L4WMQ3</accession>
<organism evidence="2 5">
    <name type="scientific">Poseidonibacter ostreae</name>
    <dbReference type="NCBI Taxonomy" id="2654171"/>
    <lineage>
        <taxon>Bacteria</taxon>
        <taxon>Pseudomonadati</taxon>
        <taxon>Campylobacterota</taxon>
        <taxon>Epsilonproteobacteria</taxon>
        <taxon>Campylobacterales</taxon>
        <taxon>Arcobacteraceae</taxon>
        <taxon>Poseidonibacter</taxon>
    </lineage>
</organism>
<name>A0A6L4WMQ3_9BACT</name>
<dbReference type="AlphaFoldDB" id="A0A6L4WMQ3"/>
<evidence type="ECO:0000259" key="1">
    <source>
        <dbReference type="PROSITE" id="PS50830"/>
    </source>
</evidence>
<reference evidence="4 5" key="1">
    <citation type="submission" date="2019-10" db="EMBL/GenBank/DDBJ databases">
        <title>Poseidonibacter ostreae sp. nov., isolated from the gut of the Ostrea denselamellosa.</title>
        <authorList>
            <person name="Choi A."/>
        </authorList>
    </citation>
    <scope>NUCLEOTIDE SEQUENCE [LARGE SCALE GENOMIC DNA]</scope>
    <source>
        <strain evidence="2 5">SJOD-M-33</strain>
        <strain evidence="3 4">SJOD-M-5</strain>
    </source>
</reference>
<dbReference type="PROSITE" id="PS50830">
    <property type="entry name" value="TNASE_3"/>
    <property type="match status" value="1"/>
</dbReference>
<dbReference type="Gene3D" id="2.40.50.90">
    <property type="match status" value="1"/>
</dbReference>
<dbReference type="EMBL" id="WFKK01000131">
    <property type="protein sequence ID" value="KAB7881956.1"/>
    <property type="molecule type" value="Genomic_DNA"/>
</dbReference>
<comment type="caution">
    <text evidence="2">The sequence shown here is derived from an EMBL/GenBank/DDBJ whole genome shotgun (WGS) entry which is preliminary data.</text>
</comment>
<evidence type="ECO:0000313" key="2">
    <source>
        <dbReference type="EMBL" id="KAB7881956.1"/>
    </source>
</evidence>
<protein>
    <submittedName>
        <fullName evidence="2">Thermonuclease family protein</fullName>
    </submittedName>
</protein>
<evidence type="ECO:0000313" key="5">
    <source>
        <dbReference type="Proteomes" id="UP000472839"/>
    </source>
</evidence>
<sequence>MKNILITMLLINLAYAKTNYGNALIEEVTSIYDGDTFRVNIKGYPKIIGHKMAIRLANVDTPEIKAKCTQERLLARKAKQFTVNFIRNAKVLELKNMKKDKYFRIVAELHSNDNKSLATELIRNDLAVPYFGGKKSKNWCK</sequence>
<dbReference type="InterPro" id="IPR035437">
    <property type="entry name" value="SNase_OB-fold_sf"/>
</dbReference>
<feature type="domain" description="TNase-like" evidence="1">
    <location>
        <begin position="22"/>
        <end position="141"/>
    </location>
</feature>
<dbReference type="InterPro" id="IPR016071">
    <property type="entry name" value="Staphylococal_nuclease_OB-fold"/>
</dbReference>
<evidence type="ECO:0000313" key="3">
    <source>
        <dbReference type="EMBL" id="KAB7885351.1"/>
    </source>
</evidence>
<dbReference type="Proteomes" id="UP000461010">
    <property type="component" value="Unassembled WGS sequence"/>
</dbReference>
<keyword evidence="4" id="KW-1185">Reference proteome</keyword>
<proteinExistence type="predicted"/>
<dbReference type="Pfam" id="PF00565">
    <property type="entry name" value="SNase"/>
    <property type="match status" value="1"/>
</dbReference>
<dbReference type="SMART" id="SM00318">
    <property type="entry name" value="SNc"/>
    <property type="match status" value="1"/>
</dbReference>
<dbReference type="EMBL" id="WFKJ01000110">
    <property type="protein sequence ID" value="KAB7885351.1"/>
    <property type="molecule type" value="Genomic_DNA"/>
</dbReference>
<evidence type="ECO:0000313" key="4">
    <source>
        <dbReference type="Proteomes" id="UP000461010"/>
    </source>
</evidence>
<dbReference type="SUPFAM" id="SSF50199">
    <property type="entry name" value="Staphylococcal nuclease"/>
    <property type="match status" value="1"/>
</dbReference>